<keyword evidence="6 11" id="KW-0694">RNA-binding</keyword>
<proteinExistence type="inferred from homology"/>
<dbReference type="FunFam" id="3.40.50.150:FF:000109">
    <property type="entry name" value="rRNA adenine N(6)-methyltransferase"/>
    <property type="match status" value="1"/>
</dbReference>
<keyword evidence="7" id="KW-0809">Transit peptide</keyword>
<evidence type="ECO:0000256" key="7">
    <source>
        <dbReference type="ARBA" id="ARBA00022946"/>
    </source>
</evidence>
<dbReference type="SUPFAM" id="SSF53335">
    <property type="entry name" value="S-adenosyl-L-methionine-dependent methyltransferases"/>
    <property type="match status" value="1"/>
</dbReference>
<feature type="coiled-coil region" evidence="13">
    <location>
        <begin position="554"/>
        <end position="581"/>
    </location>
</feature>
<dbReference type="WBParaSite" id="BPAG_0001045901-mRNA-1">
    <property type="protein sequence ID" value="BPAG_0001045901-mRNA-1"/>
    <property type="gene ID" value="BPAG_0001045901"/>
</dbReference>
<evidence type="ECO:0000313" key="17">
    <source>
        <dbReference type="Proteomes" id="UP000278627"/>
    </source>
</evidence>
<keyword evidence="4 11" id="KW-0808">Transferase</keyword>
<feature type="compositionally biased region" description="Polar residues" evidence="14">
    <location>
        <begin position="642"/>
        <end position="660"/>
    </location>
</feature>
<evidence type="ECO:0000256" key="1">
    <source>
        <dbReference type="ARBA" id="ARBA00004173"/>
    </source>
</evidence>
<evidence type="ECO:0000256" key="4">
    <source>
        <dbReference type="ARBA" id="ARBA00022679"/>
    </source>
</evidence>
<sequence>MATNFSRLPPLPSLKSFLYAYQLQAKKILSQNYLMDMNLTRKIVRQAEMKKGDYVVEIGPGPGSITRAILETDCRRLDVIEIDHRFVPPLEVLKEASEERMFIHRSDILKTNIEQIWSQAGLERVAWEEDRLPTAHIIGNLPFNIASPLIIKFLREMLYRQGPWSFGRVPLLLTFQMEVAERLCSPIDSPFRARISIMSAFVTEPKLLFQIPGRCFVPSPKVNVGVVRFIPRQDPLIKTSFEVVEKVCRRIFNYRQKYVIKGVRSLYPKELAKHLADDLLKRCRIDPTTTAICLGVEQFADICYVYEEHCRKYPGVFLYEHSNQNRTLEELARLPNAIPPPNPFDKEFPSEGVKLSDALALFGECFAVLHHCFKKSQIAMSTLTPMKLNEQIVSMRKSVEKARVWLCRRLIRQKKLLQKSKVEKKTRKVDRIISEIDRCKKVCRDDVSKFALINLKTLNDLLKKTKISVDERVLYKLACQEIVIKSVKEFRIKYPNWQHEVSFLLQRLGLQYKSKKDAKKYVLQQNETKEMAETSIGKISESSQDLKMIVKKEIRKAVKKEENFEKKKKKLKDKTKSDESEEISIPVLKLPKLELPKPVIAKGQAIIKQLSLDGNQDDDFASIPKTSIESDGSKDIVLQGNVDGNVNSTNDEANRSTSPAKTKDIRKRKKDFECDRSEKREDTLRQNNNSGPVSSLKRKNTKLLENQNLHPSWIAKKREHEALKKLKESCKAKKIVFGDD</sequence>
<evidence type="ECO:0000256" key="12">
    <source>
        <dbReference type="RuleBase" id="RU362106"/>
    </source>
</evidence>
<feature type="binding site" evidence="11">
    <location>
        <position position="59"/>
    </location>
    <ligand>
        <name>S-adenosyl-L-methionine</name>
        <dbReference type="ChEBI" id="CHEBI:59789"/>
    </ligand>
</feature>
<dbReference type="FunFam" id="1.10.8.100:FF:000006">
    <property type="entry name" value="rRNA adenine N(6)-methyltransferase"/>
    <property type="match status" value="1"/>
</dbReference>
<evidence type="ECO:0000259" key="15">
    <source>
        <dbReference type="SMART" id="SM00650"/>
    </source>
</evidence>
<evidence type="ECO:0000256" key="9">
    <source>
        <dbReference type="ARBA" id="ARBA00023128"/>
    </source>
</evidence>
<feature type="binding site" evidence="11">
    <location>
        <position position="32"/>
    </location>
    <ligand>
        <name>S-adenosyl-L-methionine</name>
        <dbReference type="ChEBI" id="CHEBI:59789"/>
    </ligand>
</feature>
<keyword evidence="9" id="KW-0496">Mitochondrion</keyword>
<dbReference type="Pfam" id="PF00398">
    <property type="entry name" value="RrnaAD"/>
    <property type="match status" value="1"/>
</dbReference>
<protein>
    <recommendedName>
        <fullName evidence="12">rRNA adenine N(6)-methyltransferase</fullName>
        <ecNumber evidence="12">2.1.1.-</ecNumber>
    </recommendedName>
</protein>
<dbReference type="GO" id="GO:0005759">
    <property type="term" value="C:mitochondrial matrix"/>
    <property type="evidence" value="ECO:0007669"/>
    <property type="project" value="TreeGrafter"/>
</dbReference>
<dbReference type="GO" id="GO:0034246">
    <property type="term" value="F:mitochondrial transcription factor activity"/>
    <property type="evidence" value="ECO:0007669"/>
    <property type="project" value="TreeGrafter"/>
</dbReference>
<evidence type="ECO:0000256" key="13">
    <source>
        <dbReference type="SAM" id="Coils"/>
    </source>
</evidence>
<keyword evidence="2 12" id="KW-0698">rRNA processing</keyword>
<feature type="region of interest" description="Disordered" evidence="14">
    <location>
        <begin position="616"/>
        <end position="712"/>
    </location>
</feature>
<reference evidence="16 17" key="2">
    <citation type="submission" date="2018-11" db="EMBL/GenBank/DDBJ databases">
        <authorList>
            <consortium name="Pathogen Informatics"/>
        </authorList>
    </citation>
    <scope>NUCLEOTIDE SEQUENCE [LARGE SCALE GENOMIC DNA]</scope>
</reference>
<feature type="domain" description="Ribosomal RNA adenine methylase transferase N-terminal" evidence="15">
    <location>
        <begin position="39"/>
        <end position="233"/>
    </location>
</feature>
<evidence type="ECO:0000313" key="18">
    <source>
        <dbReference type="WBParaSite" id="BPAG_0001045901-mRNA-1"/>
    </source>
</evidence>
<feature type="binding site" evidence="11">
    <location>
        <position position="140"/>
    </location>
    <ligand>
        <name>S-adenosyl-L-methionine</name>
        <dbReference type="ChEBI" id="CHEBI:59789"/>
    </ligand>
</feature>
<organism evidence="18">
    <name type="scientific">Brugia pahangi</name>
    <name type="common">Filarial nematode worm</name>
    <dbReference type="NCBI Taxonomy" id="6280"/>
    <lineage>
        <taxon>Eukaryota</taxon>
        <taxon>Metazoa</taxon>
        <taxon>Ecdysozoa</taxon>
        <taxon>Nematoda</taxon>
        <taxon>Chromadorea</taxon>
        <taxon>Rhabditida</taxon>
        <taxon>Spirurina</taxon>
        <taxon>Spiruromorpha</taxon>
        <taxon>Filarioidea</taxon>
        <taxon>Onchocercidae</taxon>
        <taxon>Brugia</taxon>
    </lineage>
</organism>
<dbReference type="InterPro" id="IPR023165">
    <property type="entry name" value="rRNA_Ade_diMease-like_C"/>
</dbReference>
<feature type="compositionally biased region" description="Basic and acidic residues" evidence="14">
    <location>
        <begin position="670"/>
        <end position="684"/>
    </location>
</feature>
<keyword evidence="5 11" id="KW-0949">S-adenosyl-L-methionine</keyword>
<evidence type="ECO:0000256" key="10">
    <source>
        <dbReference type="ARBA" id="ARBA00023163"/>
    </source>
</evidence>
<comment type="subcellular location">
    <subcellularLocation>
        <location evidence="1">Mitochondrion</location>
    </subcellularLocation>
</comment>
<dbReference type="SMART" id="SM00650">
    <property type="entry name" value="rADc"/>
    <property type="match status" value="1"/>
</dbReference>
<dbReference type="PANTHER" id="PTHR11727:SF17">
    <property type="entry name" value="DIMETHYLADENOSINE TRANSFERASE 1, MITOCHONDRIAL"/>
    <property type="match status" value="1"/>
</dbReference>
<evidence type="ECO:0000256" key="8">
    <source>
        <dbReference type="ARBA" id="ARBA00023015"/>
    </source>
</evidence>
<evidence type="ECO:0000256" key="6">
    <source>
        <dbReference type="ARBA" id="ARBA00022884"/>
    </source>
</evidence>
<dbReference type="PROSITE" id="PS51689">
    <property type="entry name" value="SAM_RNA_A_N6_MT"/>
    <property type="match status" value="1"/>
</dbReference>
<accession>A0A0N4TPI4</accession>
<keyword evidence="13" id="KW-0175">Coiled coil</keyword>
<dbReference type="PROSITE" id="PS01131">
    <property type="entry name" value="RRNA_A_DIMETH"/>
    <property type="match status" value="1"/>
</dbReference>
<feature type="binding site" evidence="11">
    <location>
        <position position="81"/>
    </location>
    <ligand>
        <name>S-adenosyl-L-methionine</name>
        <dbReference type="ChEBI" id="CHEBI:59789"/>
    </ligand>
</feature>
<dbReference type="InterPro" id="IPR001737">
    <property type="entry name" value="KsgA/Erm"/>
</dbReference>
<dbReference type="InterPro" id="IPR020598">
    <property type="entry name" value="rRNA_Ade_methylase_Trfase_N"/>
</dbReference>
<comment type="similarity">
    <text evidence="11 12">Belongs to the class I-like SAM-binding methyltransferase superfamily. rRNA adenine N(6)-methyltransferase family.</text>
</comment>
<gene>
    <name evidence="16" type="ORF">BPAG_LOCUS10421</name>
</gene>
<reference evidence="18" key="1">
    <citation type="submission" date="2017-02" db="UniProtKB">
        <authorList>
            <consortium name="WormBaseParasite"/>
        </authorList>
    </citation>
    <scope>IDENTIFICATION</scope>
</reference>
<keyword evidence="3 11" id="KW-0489">Methyltransferase</keyword>
<name>A0A0N4TPI4_BRUPA</name>
<dbReference type="Gene3D" id="1.10.8.100">
    <property type="entry name" value="Ribosomal RNA adenine dimethylase-like, domain 2"/>
    <property type="match status" value="1"/>
</dbReference>
<feature type="binding site" evidence="11">
    <location>
        <position position="107"/>
    </location>
    <ligand>
        <name>S-adenosyl-L-methionine</name>
        <dbReference type="ChEBI" id="CHEBI:59789"/>
    </ligand>
</feature>
<dbReference type="STRING" id="6280.A0A0N4TPI4"/>
<evidence type="ECO:0000256" key="2">
    <source>
        <dbReference type="ARBA" id="ARBA00022552"/>
    </source>
</evidence>
<dbReference type="GO" id="GO:0000179">
    <property type="term" value="F:rRNA (adenine-N6,N6-)-dimethyltransferase activity"/>
    <property type="evidence" value="ECO:0007669"/>
    <property type="project" value="UniProtKB-UniRule"/>
</dbReference>
<dbReference type="PANTHER" id="PTHR11727">
    <property type="entry name" value="DIMETHYLADENOSINE TRANSFERASE"/>
    <property type="match status" value="1"/>
</dbReference>
<evidence type="ECO:0000256" key="11">
    <source>
        <dbReference type="PROSITE-ProRule" id="PRU01026"/>
    </source>
</evidence>
<keyword evidence="8" id="KW-0805">Transcription regulation</keyword>
<evidence type="ECO:0000256" key="14">
    <source>
        <dbReference type="SAM" id="MobiDB-lite"/>
    </source>
</evidence>
<feature type="binding site" evidence="11">
    <location>
        <position position="34"/>
    </location>
    <ligand>
        <name>S-adenosyl-L-methionine</name>
        <dbReference type="ChEBI" id="CHEBI:59789"/>
    </ligand>
</feature>
<dbReference type="GO" id="GO:0006391">
    <property type="term" value="P:transcription initiation at mitochondrial promoter"/>
    <property type="evidence" value="ECO:0007669"/>
    <property type="project" value="TreeGrafter"/>
</dbReference>
<dbReference type="Gene3D" id="3.40.50.150">
    <property type="entry name" value="Vaccinia Virus protein VP39"/>
    <property type="match status" value="1"/>
</dbReference>
<keyword evidence="10" id="KW-0804">Transcription</keyword>
<evidence type="ECO:0000313" key="16">
    <source>
        <dbReference type="EMBL" id="VDN91607.1"/>
    </source>
</evidence>
<dbReference type="EMBL" id="UZAD01013186">
    <property type="protein sequence ID" value="VDN91607.1"/>
    <property type="molecule type" value="Genomic_DNA"/>
</dbReference>
<evidence type="ECO:0000256" key="3">
    <source>
        <dbReference type="ARBA" id="ARBA00022603"/>
    </source>
</evidence>
<dbReference type="EC" id="2.1.1.-" evidence="12"/>
<dbReference type="InterPro" id="IPR029063">
    <property type="entry name" value="SAM-dependent_MTases_sf"/>
</dbReference>
<dbReference type="Proteomes" id="UP000278627">
    <property type="component" value="Unassembled WGS sequence"/>
</dbReference>
<dbReference type="AlphaFoldDB" id="A0A0N4TPI4"/>
<dbReference type="GO" id="GO:0003723">
    <property type="term" value="F:RNA binding"/>
    <property type="evidence" value="ECO:0007669"/>
    <property type="project" value="UniProtKB-UniRule"/>
</dbReference>
<evidence type="ECO:0000256" key="5">
    <source>
        <dbReference type="ARBA" id="ARBA00022691"/>
    </source>
</evidence>
<dbReference type="InterPro" id="IPR020596">
    <property type="entry name" value="rRNA_Ade_Mease_Trfase_CS"/>
</dbReference>
<keyword evidence="17" id="KW-1185">Reference proteome</keyword>